<keyword evidence="3" id="KW-0597">Phosphoprotein</keyword>
<protein>
    <recommendedName>
        <fullName evidence="2">histidine kinase</fullName>
        <ecNumber evidence="2">2.7.13.3</ecNumber>
    </recommendedName>
</protein>
<keyword evidence="9" id="KW-0472">Membrane</keyword>
<dbReference type="Gene3D" id="3.30.565.10">
    <property type="entry name" value="Histidine kinase-like ATPase, C-terminal domain"/>
    <property type="match status" value="1"/>
</dbReference>
<name>A0ABU3Q0P6_9ACTN</name>
<comment type="catalytic activity">
    <reaction evidence="1">
        <text>ATP + protein L-histidine = ADP + protein N-phospho-L-histidine.</text>
        <dbReference type="EC" id="2.7.13.3"/>
    </reaction>
</comment>
<evidence type="ECO:0000256" key="7">
    <source>
        <dbReference type="ARBA" id="ARBA00022840"/>
    </source>
</evidence>
<evidence type="ECO:0000256" key="3">
    <source>
        <dbReference type="ARBA" id="ARBA00022553"/>
    </source>
</evidence>
<evidence type="ECO:0000256" key="1">
    <source>
        <dbReference type="ARBA" id="ARBA00000085"/>
    </source>
</evidence>
<dbReference type="PANTHER" id="PTHR24421">
    <property type="entry name" value="NITRATE/NITRITE SENSOR PROTEIN NARX-RELATED"/>
    <property type="match status" value="1"/>
</dbReference>
<evidence type="ECO:0000313" key="11">
    <source>
        <dbReference type="EMBL" id="MDT9595087.1"/>
    </source>
</evidence>
<dbReference type="CDD" id="cd16917">
    <property type="entry name" value="HATPase_UhpB-NarQ-NarX-like"/>
    <property type="match status" value="1"/>
</dbReference>
<dbReference type="EMBL" id="JAVYII010000010">
    <property type="protein sequence ID" value="MDT9595087.1"/>
    <property type="molecule type" value="Genomic_DNA"/>
</dbReference>
<feature type="transmembrane region" description="Helical" evidence="9">
    <location>
        <begin position="37"/>
        <end position="58"/>
    </location>
</feature>
<comment type="caution">
    <text evidence="11">The sequence shown here is derived from an EMBL/GenBank/DDBJ whole genome shotgun (WGS) entry which is preliminary data.</text>
</comment>
<evidence type="ECO:0000256" key="4">
    <source>
        <dbReference type="ARBA" id="ARBA00022679"/>
    </source>
</evidence>
<keyword evidence="7" id="KW-0067">ATP-binding</keyword>
<keyword evidence="4" id="KW-0808">Transferase</keyword>
<proteinExistence type="predicted"/>
<dbReference type="InterPro" id="IPR011712">
    <property type="entry name" value="Sig_transdc_His_kin_sub3_dim/P"/>
</dbReference>
<keyword evidence="12" id="KW-1185">Reference proteome</keyword>
<evidence type="ECO:0000256" key="5">
    <source>
        <dbReference type="ARBA" id="ARBA00022741"/>
    </source>
</evidence>
<dbReference type="InterPro" id="IPR050482">
    <property type="entry name" value="Sensor_HK_TwoCompSys"/>
</dbReference>
<dbReference type="Pfam" id="PF07730">
    <property type="entry name" value="HisKA_3"/>
    <property type="match status" value="1"/>
</dbReference>
<feature type="transmembrane region" description="Helical" evidence="9">
    <location>
        <begin position="135"/>
        <end position="153"/>
    </location>
</feature>
<dbReference type="InterPro" id="IPR036890">
    <property type="entry name" value="HATPase_C_sf"/>
</dbReference>
<reference evidence="11 12" key="1">
    <citation type="submission" date="2023-08" db="EMBL/GenBank/DDBJ databases">
        <title>Nocardioides seae sp. nov., a bacterium isolated from a soil.</title>
        <authorList>
            <person name="Wang X."/>
        </authorList>
    </citation>
    <scope>NUCLEOTIDE SEQUENCE [LARGE SCALE GENOMIC DNA]</scope>
    <source>
        <strain evidence="11 12">YZH12</strain>
    </source>
</reference>
<keyword evidence="9" id="KW-1133">Transmembrane helix</keyword>
<evidence type="ECO:0000256" key="2">
    <source>
        <dbReference type="ARBA" id="ARBA00012438"/>
    </source>
</evidence>
<accession>A0ABU3Q0P6</accession>
<sequence length="365" mass="37947">MRRIAAEEWSALAMLVICLAAPLPVLLGDFPTTVPRGVWALAFAVGLCALVVAAVAGVPRRRRRAYALATVLAAALVLTAPGAGWLPILLVLVAAVGPYTVPRGWNAAVVAVNTGVVVAATLQVSDSVVNVAANGAFYLMIQVASVLSVAAILREQQLRAALSEAHVGLQAQSVLLAETSRAGERLRISRDLHDLIGHQLTVLVLELEAARHRGPGAAGQHVERADAVARALLADVRSTVGELREAPVDLVAALSEVGRAAPGLLVGVEVEPAVAVDAEQAAAMVRAMQEIVTNCLRHARADRLDVVVRRVDGQVLLTAGDDGWGGEAVAGNGLRGLAERFADLGGGARFDGADGFRVEAWVPAR</sequence>
<evidence type="ECO:0000256" key="9">
    <source>
        <dbReference type="SAM" id="Phobius"/>
    </source>
</evidence>
<gene>
    <name evidence="11" type="ORF">RDV89_18510</name>
</gene>
<dbReference type="GO" id="GO:0016301">
    <property type="term" value="F:kinase activity"/>
    <property type="evidence" value="ECO:0007669"/>
    <property type="project" value="UniProtKB-KW"/>
</dbReference>
<evidence type="ECO:0000256" key="8">
    <source>
        <dbReference type="ARBA" id="ARBA00023012"/>
    </source>
</evidence>
<evidence type="ECO:0000313" key="12">
    <source>
        <dbReference type="Proteomes" id="UP001268542"/>
    </source>
</evidence>
<dbReference type="Gene3D" id="1.20.5.1930">
    <property type="match status" value="1"/>
</dbReference>
<dbReference type="PANTHER" id="PTHR24421:SF10">
    <property type="entry name" value="NITRATE_NITRITE SENSOR PROTEIN NARQ"/>
    <property type="match status" value="1"/>
</dbReference>
<dbReference type="EC" id="2.7.13.3" evidence="2"/>
<keyword evidence="8" id="KW-0902">Two-component regulatory system</keyword>
<feature type="domain" description="Signal transduction histidine kinase subgroup 3 dimerisation and phosphoacceptor" evidence="10">
    <location>
        <begin position="184"/>
        <end position="246"/>
    </location>
</feature>
<dbReference type="Proteomes" id="UP001268542">
    <property type="component" value="Unassembled WGS sequence"/>
</dbReference>
<evidence type="ECO:0000256" key="6">
    <source>
        <dbReference type="ARBA" id="ARBA00022777"/>
    </source>
</evidence>
<keyword evidence="9" id="KW-0812">Transmembrane</keyword>
<organism evidence="11 12">
    <name type="scientific">Nocardioides imazamoxiresistens</name>
    <dbReference type="NCBI Taxonomy" id="3231893"/>
    <lineage>
        <taxon>Bacteria</taxon>
        <taxon>Bacillati</taxon>
        <taxon>Actinomycetota</taxon>
        <taxon>Actinomycetes</taxon>
        <taxon>Propionibacteriales</taxon>
        <taxon>Nocardioidaceae</taxon>
        <taxon>Nocardioides</taxon>
    </lineage>
</organism>
<keyword evidence="6 11" id="KW-0418">Kinase</keyword>
<evidence type="ECO:0000259" key="10">
    <source>
        <dbReference type="Pfam" id="PF07730"/>
    </source>
</evidence>
<keyword evidence="5" id="KW-0547">Nucleotide-binding</keyword>
<feature type="transmembrane region" description="Helical" evidence="9">
    <location>
        <begin position="65"/>
        <end position="96"/>
    </location>
</feature>
<dbReference type="SUPFAM" id="SSF55874">
    <property type="entry name" value="ATPase domain of HSP90 chaperone/DNA topoisomerase II/histidine kinase"/>
    <property type="match status" value="1"/>
</dbReference>
<dbReference type="RefSeq" id="WP_315735497.1">
    <property type="nucleotide sequence ID" value="NZ_JAVYII010000010.1"/>
</dbReference>